<dbReference type="HOGENOM" id="CLU_2090021_0_0_9"/>
<name>U2KD57_9FIRM</name>
<proteinExistence type="predicted"/>
<keyword evidence="3" id="KW-1185">Reference proteome</keyword>
<dbReference type="Proteomes" id="UP000016662">
    <property type="component" value="Unassembled WGS sequence"/>
</dbReference>
<dbReference type="STRING" id="411473.RUMCAL_01156"/>
<dbReference type="Gene3D" id="3.40.50.720">
    <property type="entry name" value="NAD(P)-binding Rossmann-like Domain"/>
    <property type="match status" value="1"/>
</dbReference>
<organism evidence="2 3">
    <name type="scientific">Ruminococcus callidus ATCC 27760</name>
    <dbReference type="NCBI Taxonomy" id="411473"/>
    <lineage>
        <taxon>Bacteria</taxon>
        <taxon>Bacillati</taxon>
        <taxon>Bacillota</taxon>
        <taxon>Clostridia</taxon>
        <taxon>Eubacteriales</taxon>
        <taxon>Oscillospiraceae</taxon>
        <taxon>Ruminococcus</taxon>
    </lineage>
</organism>
<protein>
    <submittedName>
        <fullName evidence="2">UDP-galactopyranose mutase</fullName>
    </submittedName>
</protein>
<reference evidence="2 3" key="1">
    <citation type="submission" date="2013-07" db="EMBL/GenBank/DDBJ databases">
        <authorList>
            <person name="Weinstock G."/>
            <person name="Sodergren E."/>
            <person name="Wylie T."/>
            <person name="Fulton L."/>
            <person name="Fulton R."/>
            <person name="Fronick C."/>
            <person name="O'Laughlin M."/>
            <person name="Godfrey J."/>
            <person name="Miner T."/>
            <person name="Herter B."/>
            <person name="Appelbaum E."/>
            <person name="Cordes M."/>
            <person name="Lek S."/>
            <person name="Wollam A."/>
            <person name="Pepin K.H."/>
            <person name="Palsikar V.B."/>
            <person name="Mitreva M."/>
            <person name="Wilson R.K."/>
        </authorList>
    </citation>
    <scope>NUCLEOTIDE SEQUENCE [LARGE SCALE GENOMIC DNA]</scope>
    <source>
        <strain evidence="2 3">ATCC 27760</strain>
    </source>
</reference>
<dbReference type="RefSeq" id="WP_021682619.1">
    <property type="nucleotide sequence ID" value="NZ_KI260431.1"/>
</dbReference>
<evidence type="ECO:0000313" key="3">
    <source>
        <dbReference type="Proteomes" id="UP000016662"/>
    </source>
</evidence>
<dbReference type="Pfam" id="PF03275">
    <property type="entry name" value="GLF"/>
    <property type="match status" value="1"/>
</dbReference>
<dbReference type="GO" id="GO:0005829">
    <property type="term" value="C:cytosol"/>
    <property type="evidence" value="ECO:0007669"/>
    <property type="project" value="TreeGrafter"/>
</dbReference>
<sequence>LDKPNFQGNAAVNYTDRETPWTRIIEHKWFEFGKDENGNDLPKTVISREYSSEWKLGDEPYYPVNDAKNSTLYEQYKALAEAEDNVIFGGRLGEYKYYDMDKTIEVALAAAKKELP</sequence>
<dbReference type="InterPro" id="IPR015899">
    <property type="entry name" value="UDP-GalPyranose_mutase_C"/>
</dbReference>
<evidence type="ECO:0000259" key="1">
    <source>
        <dbReference type="Pfam" id="PF03275"/>
    </source>
</evidence>
<dbReference type="AlphaFoldDB" id="U2KD57"/>
<dbReference type="eggNOG" id="COG0562">
    <property type="taxonomic scope" value="Bacteria"/>
</dbReference>
<feature type="non-terminal residue" evidence="2">
    <location>
        <position position="1"/>
    </location>
</feature>
<dbReference type="EMBL" id="AWVF01000137">
    <property type="protein sequence ID" value="ERJ96476.1"/>
    <property type="molecule type" value="Genomic_DNA"/>
</dbReference>
<feature type="domain" description="UDP-galactopyranose mutase C-terminal" evidence="1">
    <location>
        <begin position="2"/>
        <end position="97"/>
    </location>
</feature>
<evidence type="ECO:0000313" key="2">
    <source>
        <dbReference type="EMBL" id="ERJ96476.1"/>
    </source>
</evidence>
<dbReference type="GO" id="GO:0050660">
    <property type="term" value="F:flavin adenine dinucleotide binding"/>
    <property type="evidence" value="ECO:0007669"/>
    <property type="project" value="TreeGrafter"/>
</dbReference>
<comment type="caution">
    <text evidence="2">The sequence shown here is derived from an EMBL/GenBank/DDBJ whole genome shotgun (WGS) entry which is preliminary data.</text>
</comment>
<dbReference type="PANTHER" id="PTHR21197">
    <property type="entry name" value="UDP-GALACTOPYRANOSE MUTASE"/>
    <property type="match status" value="1"/>
</dbReference>
<dbReference type="PANTHER" id="PTHR21197:SF0">
    <property type="entry name" value="UDP-GALACTOPYRANOSE MUTASE"/>
    <property type="match status" value="1"/>
</dbReference>
<dbReference type="GO" id="GO:0008767">
    <property type="term" value="F:UDP-galactopyranose mutase activity"/>
    <property type="evidence" value="ECO:0007669"/>
    <property type="project" value="InterPro"/>
</dbReference>
<gene>
    <name evidence="2" type="ORF">RUMCAL_01156</name>
</gene>
<accession>U2KD57</accession>
<dbReference type="SUPFAM" id="SSF54373">
    <property type="entry name" value="FAD-linked reductases, C-terminal domain"/>
    <property type="match status" value="1"/>
</dbReference>